<keyword evidence="2" id="KW-0963">Cytoplasm</keyword>
<reference evidence="3 4" key="1">
    <citation type="submission" date="2017-04" db="EMBL/GenBank/DDBJ databases">
        <authorList>
            <person name="Afonso C.L."/>
            <person name="Miller P.J."/>
            <person name="Scott M.A."/>
            <person name="Spackman E."/>
            <person name="Goraichik I."/>
            <person name="Dimitrov K.M."/>
            <person name="Suarez D.L."/>
            <person name="Swayne D.E."/>
        </authorList>
    </citation>
    <scope>NUCLEOTIDE SEQUENCE [LARGE SCALE GENOMIC DNA]</scope>
    <source>
        <strain evidence="3 4">ToBE</strain>
    </source>
</reference>
<dbReference type="STRING" id="698762.SAMN00808754_2580"/>
<dbReference type="GO" id="GO:0106026">
    <property type="term" value="F:Gly-tRNA(Ala) deacylase activity"/>
    <property type="evidence" value="ECO:0007669"/>
    <property type="project" value="UniProtKB-UniRule"/>
</dbReference>
<keyword evidence="2" id="KW-0378">Hydrolase</keyword>
<dbReference type="Gene3D" id="3.50.80.10">
    <property type="entry name" value="D-tyrosyl-tRNA(Tyr) deacylase"/>
    <property type="match status" value="1"/>
</dbReference>
<keyword evidence="4" id="KW-1185">Reference proteome</keyword>
<proteinExistence type="inferred from homology"/>
<comment type="similarity">
    <text evidence="1 2">Belongs to the DTD family.</text>
</comment>
<dbReference type="InterPro" id="IPR023509">
    <property type="entry name" value="DTD-like_sf"/>
</dbReference>
<dbReference type="GO" id="GO:0051500">
    <property type="term" value="F:D-tyrosyl-tRNA(Tyr) deacylase activity"/>
    <property type="evidence" value="ECO:0007669"/>
    <property type="project" value="TreeGrafter"/>
</dbReference>
<comment type="catalytic activity">
    <reaction evidence="2">
        <text>glycyl-tRNA(Ala) + H2O = tRNA(Ala) + glycine + H(+)</text>
        <dbReference type="Rhea" id="RHEA:53744"/>
        <dbReference type="Rhea" id="RHEA-COMP:9657"/>
        <dbReference type="Rhea" id="RHEA-COMP:13640"/>
        <dbReference type="ChEBI" id="CHEBI:15377"/>
        <dbReference type="ChEBI" id="CHEBI:15378"/>
        <dbReference type="ChEBI" id="CHEBI:57305"/>
        <dbReference type="ChEBI" id="CHEBI:78442"/>
        <dbReference type="ChEBI" id="CHEBI:78522"/>
    </reaction>
</comment>
<dbReference type="CDD" id="cd00563">
    <property type="entry name" value="Dtyr_deacylase"/>
    <property type="match status" value="1"/>
</dbReference>
<dbReference type="PANTHER" id="PTHR10472:SF5">
    <property type="entry name" value="D-AMINOACYL-TRNA DEACYLASE 1"/>
    <property type="match status" value="1"/>
</dbReference>
<comment type="catalytic activity">
    <reaction evidence="2">
        <text>a D-aminoacyl-tRNA + H2O = a tRNA + a D-alpha-amino acid + H(+)</text>
        <dbReference type="Rhea" id="RHEA:13953"/>
        <dbReference type="Rhea" id="RHEA-COMP:10123"/>
        <dbReference type="Rhea" id="RHEA-COMP:10124"/>
        <dbReference type="ChEBI" id="CHEBI:15377"/>
        <dbReference type="ChEBI" id="CHEBI:15378"/>
        <dbReference type="ChEBI" id="CHEBI:59871"/>
        <dbReference type="ChEBI" id="CHEBI:78442"/>
        <dbReference type="ChEBI" id="CHEBI:79333"/>
        <dbReference type="EC" id="3.1.1.96"/>
    </reaction>
</comment>
<dbReference type="EC" id="3.1.1.-" evidence="2"/>
<comment type="subunit">
    <text evidence="2">Homodimer.</text>
</comment>
<dbReference type="FunFam" id="3.50.80.10:FF:000001">
    <property type="entry name" value="D-aminoacyl-tRNA deacylase"/>
    <property type="match status" value="1"/>
</dbReference>
<name>A0A1W1W172_9FIRM</name>
<dbReference type="InterPro" id="IPR003732">
    <property type="entry name" value="Daa-tRNA_deacyls_DTD"/>
</dbReference>
<dbReference type="RefSeq" id="WP_084666220.1">
    <property type="nucleotide sequence ID" value="NZ_LT838272.1"/>
</dbReference>
<dbReference type="OrthoDB" id="9801395at2"/>
<sequence length="149" mass="16368">MRAVVQRVLSAKVKVNGQEISAIGPGLLVFLGVKVGDTEEDAWYLAEKIAGLRVFPDREGKMNLSVQDTGGRVLVVSQFTLYGDCRKGRRPSFSEAAPAEEAEKLYQSFVEALKKQGLEVACGQFQAYMQVELVNDGPVTLLLDSNRLF</sequence>
<evidence type="ECO:0000256" key="2">
    <source>
        <dbReference type="HAMAP-Rule" id="MF_00518"/>
    </source>
</evidence>
<dbReference type="EMBL" id="LT838272">
    <property type="protein sequence ID" value="SMB98844.1"/>
    <property type="molecule type" value="Genomic_DNA"/>
</dbReference>
<dbReference type="EC" id="3.1.1.96" evidence="2"/>
<accession>A0A1W1W172</accession>
<comment type="subcellular location">
    <subcellularLocation>
        <location evidence="2">Cytoplasm</location>
    </subcellularLocation>
</comment>
<feature type="short sequence motif" description="Gly-cisPro motif, important for rejection of L-amino acids" evidence="2">
    <location>
        <begin position="137"/>
        <end position="138"/>
    </location>
</feature>
<organism evidence="3 4">
    <name type="scientific">Thermanaeromonas toyohensis ToBE</name>
    <dbReference type="NCBI Taxonomy" id="698762"/>
    <lineage>
        <taxon>Bacteria</taxon>
        <taxon>Bacillati</taxon>
        <taxon>Bacillota</taxon>
        <taxon>Clostridia</taxon>
        <taxon>Neomoorellales</taxon>
        <taxon>Neomoorellaceae</taxon>
        <taxon>Thermanaeromonas</taxon>
    </lineage>
</organism>
<dbReference type="Pfam" id="PF02580">
    <property type="entry name" value="Tyr_Deacylase"/>
    <property type="match status" value="1"/>
</dbReference>
<dbReference type="NCBIfam" id="TIGR00256">
    <property type="entry name" value="D-aminoacyl-tRNA deacylase"/>
    <property type="match status" value="1"/>
</dbReference>
<dbReference type="Proteomes" id="UP000192569">
    <property type="component" value="Chromosome I"/>
</dbReference>
<dbReference type="GO" id="GO:0019478">
    <property type="term" value="P:D-amino acid catabolic process"/>
    <property type="evidence" value="ECO:0007669"/>
    <property type="project" value="UniProtKB-UniRule"/>
</dbReference>
<evidence type="ECO:0000313" key="4">
    <source>
        <dbReference type="Proteomes" id="UP000192569"/>
    </source>
</evidence>
<dbReference type="PANTHER" id="PTHR10472">
    <property type="entry name" value="D-TYROSYL-TRNA TYR DEACYLASE"/>
    <property type="match status" value="1"/>
</dbReference>
<gene>
    <name evidence="2" type="primary">dtd</name>
    <name evidence="3" type="ORF">SAMN00808754_2580</name>
</gene>
<keyword evidence="2" id="KW-0694">RNA-binding</keyword>
<keyword evidence="2" id="KW-0820">tRNA-binding</keyword>
<dbReference type="GO" id="GO:0000049">
    <property type="term" value="F:tRNA binding"/>
    <property type="evidence" value="ECO:0007669"/>
    <property type="project" value="UniProtKB-UniRule"/>
</dbReference>
<evidence type="ECO:0000256" key="1">
    <source>
        <dbReference type="ARBA" id="ARBA00009673"/>
    </source>
</evidence>
<dbReference type="AlphaFoldDB" id="A0A1W1W172"/>
<dbReference type="GO" id="GO:0005737">
    <property type="term" value="C:cytoplasm"/>
    <property type="evidence" value="ECO:0007669"/>
    <property type="project" value="UniProtKB-SubCell"/>
</dbReference>
<evidence type="ECO:0000313" key="3">
    <source>
        <dbReference type="EMBL" id="SMB98844.1"/>
    </source>
</evidence>
<dbReference type="HAMAP" id="MF_00518">
    <property type="entry name" value="Deacylase_Dtd"/>
    <property type="match status" value="1"/>
</dbReference>
<comment type="function">
    <text evidence="2">An aminoacyl-tRNA editing enzyme that deacylates mischarged D-aminoacyl-tRNAs. Also deacylates mischarged glycyl-tRNA(Ala), protecting cells against glycine mischarging by AlaRS. Acts via tRNA-based rather than protein-based catalysis; rejects L-amino acids rather than detecting D-amino acids in the active site. By recycling D-aminoacyl-tRNA to D-amino acids and free tRNA molecules, this enzyme counteracts the toxicity associated with the formation of D-aminoacyl-tRNA entities in vivo and helps enforce protein L-homochirality.</text>
</comment>
<protein>
    <recommendedName>
        <fullName evidence="2">D-aminoacyl-tRNA deacylase</fullName>
        <shortName evidence="2">DTD</shortName>
        <ecNumber evidence="2">3.1.1.96</ecNumber>
    </recommendedName>
    <alternativeName>
        <fullName evidence="2">Gly-tRNA(Ala) deacylase</fullName>
        <ecNumber evidence="2">3.1.1.-</ecNumber>
    </alternativeName>
</protein>
<comment type="domain">
    <text evidence="2">A Gly-cisPro motif from one monomer fits into the active site of the other monomer to allow specific chiral rejection of L-amino acids.</text>
</comment>
<dbReference type="GO" id="GO:0043908">
    <property type="term" value="F:Ser(Gly)-tRNA(Ala) hydrolase activity"/>
    <property type="evidence" value="ECO:0007669"/>
    <property type="project" value="UniProtKB-UniRule"/>
</dbReference>
<dbReference type="SUPFAM" id="SSF69500">
    <property type="entry name" value="DTD-like"/>
    <property type="match status" value="1"/>
</dbReference>